<dbReference type="InterPro" id="IPR002730">
    <property type="entry name" value="Rpp29/RNP1"/>
</dbReference>
<sequence length="277" mass="32562">MDKKYPLEASLLSRSHPKDKVLQLLEQRYAVNVIPNLPLSPVEYVKSSNITETINDNTSLLTKIRQENNKQNRTREQSCAKVAFKNFIKSQQYWQRQLKLKIITFKKANNVKNVDQTKFKEYKKLIKFDDFLKSNELWIDYIRDLLQISNTKSLQNVQQCLIRLSSAEYIGCFIRVLKAKNKQLQGKSGIVIYDSKNYFIVVEKGDKLKLIEKKGTLFSFVVPLFDYENEEIDENDDNYAEFTIIGSRFQYRAPDRSGKKFKPKDTDDLIYDEDHSK</sequence>
<proteinExistence type="inferred from homology"/>
<name>A0A9P8PZX5_WICPI</name>
<evidence type="ECO:0000313" key="4">
    <source>
        <dbReference type="EMBL" id="KAH3681583.1"/>
    </source>
</evidence>
<dbReference type="SUPFAM" id="SSF101744">
    <property type="entry name" value="Rof/RNase P subunit-like"/>
    <property type="match status" value="1"/>
</dbReference>
<gene>
    <name evidence="4" type="ORF">WICPIJ_007457</name>
</gene>
<dbReference type="GO" id="GO:0006364">
    <property type="term" value="P:rRNA processing"/>
    <property type="evidence" value="ECO:0007669"/>
    <property type="project" value="TreeGrafter"/>
</dbReference>
<keyword evidence="5" id="KW-1185">Reference proteome</keyword>
<accession>A0A9P8PZX5</accession>
<dbReference type="PANTHER" id="PTHR13348:SF0">
    <property type="entry name" value="RIBONUCLEASE P PROTEIN SUBUNIT P29"/>
    <property type="match status" value="1"/>
</dbReference>
<dbReference type="SMART" id="SM00538">
    <property type="entry name" value="POP4"/>
    <property type="match status" value="1"/>
</dbReference>
<dbReference type="InterPro" id="IPR023534">
    <property type="entry name" value="Rof/RNase_P-like"/>
</dbReference>
<comment type="caution">
    <text evidence="4">The sequence shown here is derived from an EMBL/GenBank/DDBJ whole genome shotgun (WGS) entry which is preliminary data.</text>
</comment>
<dbReference type="GO" id="GO:0005634">
    <property type="term" value="C:nucleus"/>
    <property type="evidence" value="ECO:0007669"/>
    <property type="project" value="UniProtKB-SubCell"/>
</dbReference>
<dbReference type="AlphaFoldDB" id="A0A9P8PZX5"/>
<dbReference type="Gene3D" id="2.30.30.210">
    <property type="entry name" value="Ribonuclease P/MRP, subunit p29"/>
    <property type="match status" value="1"/>
</dbReference>
<evidence type="ECO:0000256" key="3">
    <source>
        <dbReference type="SAM" id="MobiDB-lite"/>
    </source>
</evidence>
<dbReference type="Proteomes" id="UP000774326">
    <property type="component" value="Unassembled WGS sequence"/>
</dbReference>
<reference evidence="4" key="2">
    <citation type="submission" date="2021-01" db="EMBL/GenBank/DDBJ databases">
        <authorList>
            <person name="Schikora-Tamarit M.A."/>
        </authorList>
    </citation>
    <scope>NUCLEOTIDE SEQUENCE</scope>
    <source>
        <strain evidence="4">CBS2887</strain>
    </source>
</reference>
<evidence type="ECO:0000313" key="5">
    <source>
        <dbReference type="Proteomes" id="UP000774326"/>
    </source>
</evidence>
<comment type="subcellular location">
    <subcellularLocation>
        <location evidence="1">Nucleus</location>
    </subcellularLocation>
</comment>
<dbReference type="GO" id="GO:0001682">
    <property type="term" value="P:tRNA 5'-leader removal"/>
    <property type="evidence" value="ECO:0007669"/>
    <property type="project" value="InterPro"/>
</dbReference>
<dbReference type="GO" id="GO:0030677">
    <property type="term" value="C:ribonuclease P complex"/>
    <property type="evidence" value="ECO:0007669"/>
    <property type="project" value="InterPro"/>
</dbReference>
<dbReference type="Pfam" id="PF01868">
    <property type="entry name" value="RNase_P-MRP_p29"/>
    <property type="match status" value="1"/>
</dbReference>
<feature type="region of interest" description="Disordered" evidence="3">
    <location>
        <begin position="254"/>
        <end position="277"/>
    </location>
</feature>
<dbReference type="GO" id="GO:0000172">
    <property type="term" value="C:ribonuclease MRP complex"/>
    <property type="evidence" value="ECO:0007669"/>
    <property type="project" value="InterPro"/>
</dbReference>
<dbReference type="PANTHER" id="PTHR13348">
    <property type="entry name" value="RIBONUCLEASE P SUBUNIT P29"/>
    <property type="match status" value="1"/>
</dbReference>
<dbReference type="InterPro" id="IPR036980">
    <property type="entry name" value="RNase_P/MRP_Rpp29_sf"/>
</dbReference>
<organism evidence="4 5">
    <name type="scientific">Wickerhamomyces pijperi</name>
    <name type="common">Yeast</name>
    <name type="synonym">Pichia pijperi</name>
    <dbReference type="NCBI Taxonomy" id="599730"/>
    <lineage>
        <taxon>Eukaryota</taxon>
        <taxon>Fungi</taxon>
        <taxon>Dikarya</taxon>
        <taxon>Ascomycota</taxon>
        <taxon>Saccharomycotina</taxon>
        <taxon>Saccharomycetes</taxon>
        <taxon>Phaffomycetales</taxon>
        <taxon>Wickerhamomycetaceae</taxon>
        <taxon>Wickerhamomyces</taxon>
    </lineage>
</organism>
<protein>
    <submittedName>
        <fullName evidence="4">Uncharacterized protein</fullName>
    </submittedName>
</protein>
<comment type="similarity">
    <text evidence="2">Belongs to the eukaryotic/archaeal RNase P protein component 1 family.</text>
</comment>
<dbReference type="EMBL" id="JAEUBG010004367">
    <property type="protein sequence ID" value="KAH3681583.1"/>
    <property type="molecule type" value="Genomic_DNA"/>
</dbReference>
<reference evidence="4" key="1">
    <citation type="journal article" date="2021" name="Open Biol.">
        <title>Shared evolutionary footprints suggest mitochondrial oxidative damage underlies multiple complex I losses in fungi.</title>
        <authorList>
            <person name="Schikora-Tamarit M.A."/>
            <person name="Marcet-Houben M."/>
            <person name="Nosek J."/>
            <person name="Gabaldon T."/>
        </authorList>
    </citation>
    <scope>NUCLEOTIDE SEQUENCE</scope>
    <source>
        <strain evidence="4">CBS2887</strain>
    </source>
</reference>
<dbReference type="GO" id="GO:0033204">
    <property type="term" value="F:ribonuclease P RNA binding"/>
    <property type="evidence" value="ECO:0007669"/>
    <property type="project" value="InterPro"/>
</dbReference>
<evidence type="ECO:0000256" key="1">
    <source>
        <dbReference type="ARBA" id="ARBA00004123"/>
    </source>
</evidence>
<dbReference type="OrthoDB" id="124041at2759"/>
<dbReference type="InterPro" id="IPR016848">
    <property type="entry name" value="RNase_P/MRP_Rpp29-subunit"/>
</dbReference>
<evidence type="ECO:0000256" key="2">
    <source>
        <dbReference type="ARBA" id="ARBA00006181"/>
    </source>
</evidence>